<dbReference type="SMART" id="SM00387">
    <property type="entry name" value="HATPase_c"/>
    <property type="match status" value="1"/>
</dbReference>
<dbReference type="CDD" id="cd00082">
    <property type="entry name" value="HisKA"/>
    <property type="match status" value="1"/>
</dbReference>
<dbReference type="Gene3D" id="6.10.340.10">
    <property type="match status" value="1"/>
</dbReference>
<dbReference type="InterPro" id="IPR003661">
    <property type="entry name" value="HisK_dim/P_dom"/>
</dbReference>
<dbReference type="PANTHER" id="PTHR45528:SF1">
    <property type="entry name" value="SENSOR HISTIDINE KINASE CPXA"/>
    <property type="match status" value="1"/>
</dbReference>
<evidence type="ECO:0000256" key="11">
    <source>
        <dbReference type="ARBA" id="ARBA00022989"/>
    </source>
</evidence>
<gene>
    <name evidence="17" type="ORF">QTP81_13475</name>
</gene>
<evidence type="ECO:0000256" key="2">
    <source>
        <dbReference type="ARBA" id="ARBA00004651"/>
    </source>
</evidence>
<evidence type="ECO:0000313" key="17">
    <source>
        <dbReference type="EMBL" id="MDM7861605.1"/>
    </source>
</evidence>
<dbReference type="InterPro" id="IPR050398">
    <property type="entry name" value="HssS/ArlS-like"/>
</dbReference>
<dbReference type="InterPro" id="IPR036890">
    <property type="entry name" value="HATPase_C_sf"/>
</dbReference>
<evidence type="ECO:0000256" key="1">
    <source>
        <dbReference type="ARBA" id="ARBA00000085"/>
    </source>
</evidence>
<feature type="domain" description="Histidine kinase" evidence="15">
    <location>
        <begin position="245"/>
        <end position="474"/>
    </location>
</feature>
<protein>
    <recommendedName>
        <fullName evidence="3">histidine kinase</fullName>
        <ecNumber evidence="3">2.7.13.3</ecNumber>
    </recommendedName>
</protein>
<comment type="caution">
    <text evidence="17">The sequence shown here is derived from an EMBL/GenBank/DDBJ whole genome shotgun (WGS) entry which is preliminary data.</text>
</comment>
<evidence type="ECO:0000259" key="16">
    <source>
        <dbReference type="PROSITE" id="PS50885"/>
    </source>
</evidence>
<dbReference type="EC" id="2.7.13.3" evidence="3"/>
<feature type="transmembrane region" description="Helical" evidence="14">
    <location>
        <begin position="12"/>
        <end position="39"/>
    </location>
</feature>
<evidence type="ECO:0000259" key="15">
    <source>
        <dbReference type="PROSITE" id="PS50109"/>
    </source>
</evidence>
<evidence type="ECO:0000256" key="9">
    <source>
        <dbReference type="ARBA" id="ARBA00022777"/>
    </source>
</evidence>
<dbReference type="SUPFAM" id="SSF158472">
    <property type="entry name" value="HAMP domain-like"/>
    <property type="match status" value="1"/>
</dbReference>
<keyword evidence="9" id="KW-0418">Kinase</keyword>
<dbReference type="SUPFAM" id="SSF47384">
    <property type="entry name" value="Homodimeric domain of signal transducing histidine kinase"/>
    <property type="match status" value="1"/>
</dbReference>
<dbReference type="CDD" id="cd06225">
    <property type="entry name" value="HAMP"/>
    <property type="match status" value="1"/>
</dbReference>
<dbReference type="InterPro" id="IPR004358">
    <property type="entry name" value="Sig_transdc_His_kin-like_C"/>
</dbReference>
<dbReference type="Gene3D" id="3.30.565.10">
    <property type="entry name" value="Histidine kinase-like ATPase, C-terminal domain"/>
    <property type="match status" value="1"/>
</dbReference>
<reference evidence="17 18" key="1">
    <citation type="submission" date="2023-06" db="EMBL/GenBank/DDBJ databases">
        <title>Alteromonas sp. ASW11-36 isolated from intertidal sand.</title>
        <authorList>
            <person name="Li Y."/>
        </authorList>
    </citation>
    <scope>NUCLEOTIDE SEQUENCE [LARGE SCALE GENOMIC DNA]</scope>
    <source>
        <strain evidence="17 18">ASW11-36</strain>
    </source>
</reference>
<dbReference type="RefSeq" id="WP_289366236.1">
    <property type="nucleotide sequence ID" value="NZ_JAUCBP010000011.1"/>
</dbReference>
<feature type="domain" description="HAMP" evidence="16">
    <location>
        <begin position="183"/>
        <end position="237"/>
    </location>
</feature>
<keyword evidence="18" id="KW-1185">Reference proteome</keyword>
<dbReference type="Proteomes" id="UP001234343">
    <property type="component" value="Unassembled WGS sequence"/>
</dbReference>
<keyword evidence="11 14" id="KW-1133">Transmembrane helix</keyword>
<evidence type="ECO:0000256" key="8">
    <source>
        <dbReference type="ARBA" id="ARBA00022741"/>
    </source>
</evidence>
<sequence>MNWQRFNPRNSFFGRIFFWFWLVTLSSIGTGVLVAYALAPAPEYSEPTQSQLSQLERAVERLERMRLTSRDQLVRRIRQFSQARNLDVFLIDKNSDDIIFGFPPPSRPAIRPYRDLINEPKPVVITRGSTRFIGPVAVTVNGNNYALFVGTTRFKPPSRGPLLLVVIGVALVVSGLLCYLLARSFAKPLNEIKQATDRLAVGDLTSRVTLTQRRHDEFAALSDATNHMATQLQRLFSEHQRFLADVSHELRSPLTRLQLAVGIAEQTFESQGPDNVDDSRVGAHIIARISKESELMEAMIQQLLWLSKLEVSADEHHPQSIRLDEFVGSAIKPLYKDLAFEAEQVNKQVSLDCANFSSQGSVQLYPELWNSALENVCRNAIKYANRNIVIKLSVTADTLCVVVEDDGDGVPEQELGMLFKPFYRTDKSRTRGTGGVGLGLSIAQRAIERHGGNISAKLNEQHGLAVRIEVPLNK</sequence>
<dbReference type="GO" id="GO:0005524">
    <property type="term" value="F:ATP binding"/>
    <property type="evidence" value="ECO:0007669"/>
    <property type="project" value="UniProtKB-KW"/>
</dbReference>
<dbReference type="PRINTS" id="PR00344">
    <property type="entry name" value="BCTRLSENSOR"/>
</dbReference>
<evidence type="ECO:0000256" key="13">
    <source>
        <dbReference type="ARBA" id="ARBA00023136"/>
    </source>
</evidence>
<evidence type="ECO:0000256" key="4">
    <source>
        <dbReference type="ARBA" id="ARBA00022475"/>
    </source>
</evidence>
<dbReference type="SMART" id="SM00304">
    <property type="entry name" value="HAMP"/>
    <property type="match status" value="1"/>
</dbReference>
<keyword evidence="10 17" id="KW-0067">ATP-binding</keyword>
<dbReference type="Pfam" id="PF00512">
    <property type="entry name" value="HisKA"/>
    <property type="match status" value="1"/>
</dbReference>
<evidence type="ECO:0000256" key="7">
    <source>
        <dbReference type="ARBA" id="ARBA00022692"/>
    </source>
</evidence>
<feature type="transmembrane region" description="Helical" evidence="14">
    <location>
        <begin position="162"/>
        <end position="182"/>
    </location>
</feature>
<keyword evidence="12" id="KW-0902">Two-component regulatory system</keyword>
<evidence type="ECO:0000256" key="12">
    <source>
        <dbReference type="ARBA" id="ARBA00023012"/>
    </source>
</evidence>
<dbReference type="Pfam" id="PF02518">
    <property type="entry name" value="HATPase_c"/>
    <property type="match status" value="1"/>
</dbReference>
<organism evidence="17 18">
    <name type="scientific">Alteromonas arenosi</name>
    <dbReference type="NCBI Taxonomy" id="3055817"/>
    <lineage>
        <taxon>Bacteria</taxon>
        <taxon>Pseudomonadati</taxon>
        <taxon>Pseudomonadota</taxon>
        <taxon>Gammaproteobacteria</taxon>
        <taxon>Alteromonadales</taxon>
        <taxon>Alteromonadaceae</taxon>
        <taxon>Alteromonas/Salinimonas group</taxon>
        <taxon>Alteromonas</taxon>
    </lineage>
</organism>
<dbReference type="SMART" id="SM00388">
    <property type="entry name" value="HisKA"/>
    <property type="match status" value="1"/>
</dbReference>
<dbReference type="Pfam" id="PF00672">
    <property type="entry name" value="HAMP"/>
    <property type="match status" value="1"/>
</dbReference>
<dbReference type="PROSITE" id="PS50109">
    <property type="entry name" value="HIS_KIN"/>
    <property type="match status" value="1"/>
</dbReference>
<comment type="catalytic activity">
    <reaction evidence="1">
        <text>ATP + protein L-histidine = ADP + protein N-phospho-L-histidine.</text>
        <dbReference type="EC" id="2.7.13.3"/>
    </reaction>
</comment>
<evidence type="ECO:0000313" key="18">
    <source>
        <dbReference type="Proteomes" id="UP001234343"/>
    </source>
</evidence>
<dbReference type="Gene3D" id="1.10.287.130">
    <property type="match status" value="1"/>
</dbReference>
<comment type="subcellular location">
    <subcellularLocation>
        <location evidence="2">Cell membrane</location>
        <topology evidence="2">Multi-pass membrane protein</topology>
    </subcellularLocation>
</comment>
<keyword evidence="6" id="KW-0808">Transferase</keyword>
<accession>A0ABT7SZJ9</accession>
<dbReference type="SUPFAM" id="SSF55874">
    <property type="entry name" value="ATPase domain of HSP90 chaperone/DNA topoisomerase II/histidine kinase"/>
    <property type="match status" value="1"/>
</dbReference>
<evidence type="ECO:0000256" key="14">
    <source>
        <dbReference type="SAM" id="Phobius"/>
    </source>
</evidence>
<dbReference type="PROSITE" id="PS50885">
    <property type="entry name" value="HAMP"/>
    <property type="match status" value="1"/>
</dbReference>
<dbReference type="EMBL" id="JAUCBP010000011">
    <property type="protein sequence ID" value="MDM7861605.1"/>
    <property type="molecule type" value="Genomic_DNA"/>
</dbReference>
<evidence type="ECO:0000256" key="3">
    <source>
        <dbReference type="ARBA" id="ARBA00012438"/>
    </source>
</evidence>
<name>A0ABT7SZJ9_9ALTE</name>
<dbReference type="InterPro" id="IPR036097">
    <property type="entry name" value="HisK_dim/P_sf"/>
</dbReference>
<evidence type="ECO:0000256" key="10">
    <source>
        <dbReference type="ARBA" id="ARBA00022840"/>
    </source>
</evidence>
<keyword evidence="5" id="KW-0597">Phosphoprotein</keyword>
<keyword evidence="13 14" id="KW-0472">Membrane</keyword>
<dbReference type="InterPro" id="IPR005467">
    <property type="entry name" value="His_kinase_dom"/>
</dbReference>
<dbReference type="InterPro" id="IPR003660">
    <property type="entry name" value="HAMP_dom"/>
</dbReference>
<evidence type="ECO:0000256" key="6">
    <source>
        <dbReference type="ARBA" id="ARBA00022679"/>
    </source>
</evidence>
<keyword evidence="7 14" id="KW-0812">Transmembrane</keyword>
<keyword evidence="4" id="KW-1003">Cell membrane</keyword>
<dbReference type="PANTHER" id="PTHR45528">
    <property type="entry name" value="SENSOR HISTIDINE KINASE CPXA"/>
    <property type="match status" value="1"/>
</dbReference>
<evidence type="ECO:0000256" key="5">
    <source>
        <dbReference type="ARBA" id="ARBA00022553"/>
    </source>
</evidence>
<proteinExistence type="predicted"/>
<dbReference type="InterPro" id="IPR003594">
    <property type="entry name" value="HATPase_dom"/>
</dbReference>
<keyword evidence="8" id="KW-0547">Nucleotide-binding</keyword>